<evidence type="ECO:0000313" key="3">
    <source>
        <dbReference type="Proteomes" id="UP000034837"/>
    </source>
</evidence>
<reference evidence="2 3" key="1">
    <citation type="journal article" date="2015" name="Nature">
        <title>rRNA introns, odd ribosomes, and small enigmatic genomes across a large radiation of phyla.</title>
        <authorList>
            <person name="Brown C.T."/>
            <person name="Hug L.A."/>
            <person name="Thomas B.C."/>
            <person name="Sharon I."/>
            <person name="Castelle C.J."/>
            <person name="Singh A."/>
            <person name="Wilkins M.J."/>
            <person name="Williams K.H."/>
            <person name="Banfield J.F."/>
        </authorList>
    </citation>
    <scope>NUCLEOTIDE SEQUENCE [LARGE SCALE GENOMIC DNA]</scope>
</reference>
<dbReference type="SUPFAM" id="SSF51261">
    <property type="entry name" value="Duplicated hybrid motif"/>
    <property type="match status" value="1"/>
</dbReference>
<accession>A0A0G1CCE9</accession>
<dbReference type="InterPro" id="IPR050570">
    <property type="entry name" value="Cell_wall_metabolism_enzyme"/>
</dbReference>
<comment type="caution">
    <text evidence="2">The sequence shown here is derived from an EMBL/GenBank/DDBJ whole genome shotgun (WGS) entry which is preliminary data.</text>
</comment>
<dbReference type="AlphaFoldDB" id="A0A0G1CCE9"/>
<dbReference type="EMBL" id="LCDO01000014">
    <property type="protein sequence ID" value="KKS56371.1"/>
    <property type="molecule type" value="Genomic_DNA"/>
</dbReference>
<dbReference type="Pfam" id="PF01551">
    <property type="entry name" value="Peptidase_M23"/>
    <property type="match status" value="1"/>
</dbReference>
<organism evidence="2 3">
    <name type="scientific">Candidatus Magasanikbacteria bacterium GW2011_GWA2_42_32</name>
    <dbReference type="NCBI Taxonomy" id="1619039"/>
    <lineage>
        <taxon>Bacteria</taxon>
        <taxon>Candidatus Magasanikiibacteriota</taxon>
    </lineage>
</organism>
<name>A0A0G1CCE9_9BACT</name>
<dbReference type="PANTHER" id="PTHR21666">
    <property type="entry name" value="PEPTIDASE-RELATED"/>
    <property type="match status" value="1"/>
</dbReference>
<sequence>MPPSLNKNSPLMRLIEGIISSFSRLLRSRSKAQTVIAPSRGPLPHLEKPTVEPSPIGPVIQETVMAPVVQEIPKVESSSAGFLRCPIKIEGQALTPFTVRISAILDHSGTAIDPTSDKKWGRSAKDQKVKAFNGEVGEGPQCPQEPCGYSMRDSDEFFKNREINYVGVLSDGGKCTLQYDGHAGYDFPYPVLTAVVAPASGELYKAAQGTDSIYSAHWGKDHSFYIKHDNGFVTWFRHCEKLIDSIEAIIGSDFTKSYRVEGGASVAYSGNFENGKSGGTPAHLHFEVRDKDWKIVDPYQTKLWRD</sequence>
<dbReference type="InterPro" id="IPR011055">
    <property type="entry name" value="Dup_hybrid_motif"/>
</dbReference>
<gene>
    <name evidence="2" type="ORF">UV20_C0014G0016</name>
</gene>
<dbReference type="Gene3D" id="2.70.70.10">
    <property type="entry name" value="Glucose Permease (Domain IIA)"/>
    <property type="match status" value="1"/>
</dbReference>
<feature type="domain" description="M23ase beta-sheet core" evidence="1">
    <location>
        <begin position="181"/>
        <end position="297"/>
    </location>
</feature>
<protein>
    <recommendedName>
        <fullName evidence="1">M23ase beta-sheet core domain-containing protein</fullName>
    </recommendedName>
</protein>
<dbReference type="CDD" id="cd12797">
    <property type="entry name" value="M23_peptidase"/>
    <property type="match status" value="1"/>
</dbReference>
<dbReference type="Proteomes" id="UP000034837">
    <property type="component" value="Unassembled WGS sequence"/>
</dbReference>
<dbReference type="InterPro" id="IPR016047">
    <property type="entry name" value="M23ase_b-sheet_dom"/>
</dbReference>
<evidence type="ECO:0000259" key="1">
    <source>
        <dbReference type="Pfam" id="PF01551"/>
    </source>
</evidence>
<evidence type="ECO:0000313" key="2">
    <source>
        <dbReference type="EMBL" id="KKS56371.1"/>
    </source>
</evidence>
<dbReference type="GO" id="GO:0004222">
    <property type="term" value="F:metalloendopeptidase activity"/>
    <property type="evidence" value="ECO:0007669"/>
    <property type="project" value="TreeGrafter"/>
</dbReference>
<dbReference type="PANTHER" id="PTHR21666:SF270">
    <property type="entry name" value="MUREIN HYDROLASE ACTIVATOR ENVC"/>
    <property type="match status" value="1"/>
</dbReference>
<proteinExistence type="predicted"/>